<dbReference type="Proteomes" id="UP001519272">
    <property type="component" value="Unassembled WGS sequence"/>
</dbReference>
<comment type="caution">
    <text evidence="1">The sequence shown here is derived from an EMBL/GenBank/DDBJ whole genome shotgun (WGS) entry which is preliminary data.</text>
</comment>
<sequence length="150" mass="18197">MYKEYLVYYDCQYILVEQIYEFLKLIGIYLDATSFIEEYEEKLFPDDSQDEKIYIFLNEKTQELLYIDTYIHPSDTLGMYGIGFRCKKENFSRIFEAFKLVFERYNERDAIHTELKDNCLYNICQREYLNEDEVPGVYRLKPVAVEMVLK</sequence>
<proteinExistence type="predicted"/>
<evidence type="ECO:0000313" key="2">
    <source>
        <dbReference type="Proteomes" id="UP001519272"/>
    </source>
</evidence>
<gene>
    <name evidence="1" type="ORF">J2Z32_002075</name>
</gene>
<dbReference type="EMBL" id="JAGGKG010000008">
    <property type="protein sequence ID" value="MBP1905445.1"/>
    <property type="molecule type" value="Genomic_DNA"/>
</dbReference>
<organism evidence="1 2">
    <name type="scientific">Paenibacillus turicensis</name>
    <dbReference type="NCBI Taxonomy" id="160487"/>
    <lineage>
        <taxon>Bacteria</taxon>
        <taxon>Bacillati</taxon>
        <taxon>Bacillota</taxon>
        <taxon>Bacilli</taxon>
        <taxon>Bacillales</taxon>
        <taxon>Paenibacillaceae</taxon>
        <taxon>Paenibacillus</taxon>
    </lineage>
</organism>
<accession>A0ABS4FS95</accession>
<evidence type="ECO:0000313" key="1">
    <source>
        <dbReference type="EMBL" id="MBP1905445.1"/>
    </source>
</evidence>
<keyword evidence="2" id="KW-1185">Reference proteome</keyword>
<reference evidence="1 2" key="1">
    <citation type="submission" date="2021-03" db="EMBL/GenBank/DDBJ databases">
        <title>Genomic Encyclopedia of Type Strains, Phase IV (KMG-IV): sequencing the most valuable type-strain genomes for metagenomic binning, comparative biology and taxonomic classification.</title>
        <authorList>
            <person name="Goeker M."/>
        </authorList>
    </citation>
    <scope>NUCLEOTIDE SEQUENCE [LARGE SCALE GENOMIC DNA]</scope>
    <source>
        <strain evidence="1 2">DSM 14349</strain>
    </source>
</reference>
<protein>
    <submittedName>
        <fullName evidence="1">Uncharacterized protein</fullName>
    </submittedName>
</protein>
<dbReference type="RefSeq" id="WP_210089064.1">
    <property type="nucleotide sequence ID" value="NZ_JAGGKG010000008.1"/>
</dbReference>
<name>A0ABS4FS95_9BACL</name>